<dbReference type="GO" id="GO:0004553">
    <property type="term" value="F:hydrolase activity, hydrolyzing O-glycosyl compounds"/>
    <property type="evidence" value="ECO:0007669"/>
    <property type="project" value="InterPro"/>
</dbReference>
<proteinExistence type="inferred from homology"/>
<evidence type="ECO:0000313" key="8">
    <source>
        <dbReference type="EMBL" id="OZG61487.1"/>
    </source>
</evidence>
<feature type="transmembrane region" description="Helical" evidence="6">
    <location>
        <begin position="1053"/>
        <end position="1078"/>
    </location>
</feature>
<dbReference type="InterPro" id="IPR002772">
    <property type="entry name" value="Glyco_hydro_3_C"/>
</dbReference>
<dbReference type="Pfam" id="PF00933">
    <property type="entry name" value="Glyco_hydro_3"/>
    <property type="match status" value="1"/>
</dbReference>
<dbReference type="InterPro" id="IPR001764">
    <property type="entry name" value="Glyco_hydro_3_N"/>
</dbReference>
<comment type="similarity">
    <text evidence="1 4">Belongs to the glycosyl hydrolase 3 family.</text>
</comment>
<dbReference type="Pfam" id="PF14310">
    <property type="entry name" value="Fn3-like"/>
    <property type="match status" value="1"/>
</dbReference>
<dbReference type="SUPFAM" id="SSF52279">
    <property type="entry name" value="Beta-D-glucan exohydrolase, C-terminal domain"/>
    <property type="match status" value="1"/>
</dbReference>
<sequence length="1093" mass="118985">MSDKRKHLVKNGIIATAWLVIVMLVFNTMLTTFGSTLINYMGIGTVTAGGDAEVMTEEETLAEGREVNTELESEGAVLLRNENNALPLEKGSKVTILGAMSYNYVNGGTGSAGGKYDEYTYTMKEAFDGSKTEGEGVSTEQYLDVNEKAWNWLEEAVGGERNANTTGEYVGHTGTGEETTFTGSDYAENKDAYGDGDWGGYKRVNEFSKSVYENHKDDFMADGYNDTVIVTFGRSGAEGASPVMDYDGDGKASTGTTYLQLSEDEKDLLKFCAENYSKTIVLINSSAAMELGEIEQEEYGVDACLWIGHPGEAGLVGVAQLLTGEVNPSGHLVDTYAYDMSTMPSFYNNDDNKYTNVESITTGFDKSSNFGYYQYEEGIYVGYRFYETADAEGYFDSEAFTSHEWKNGTASGYDEVVQYPFGYGLSYTTFSQEVTDSDVSLEAHGTNSISVKVTNTGDVAGKQVVQLYMEAPYDQDDSLGIKGTGLQKSAKVLMGFQKTGLIEPGESETVTIEFDTDDLASFDTYGTGVYVLEKGDYKFHIGENAHEDATDPVETSLADTIVYDEDGVGARDSDEQVARTSMSDVDAGDGNMLDGYLNRSDFAGGMETIMQHESSCKEEALSDNAVAALAVPAKGSTDYTYETYENGEKVTKTVKKYVGGASYLAYSDEENWEGLTQDDERYLYDDANEDHAIEYGKTYYVVVDDDGNAVQDEDGNYQVTEEETSMRLDIDAPILADLDYDNEIWAYLLDQTTLEEQIAVAGGLGWQTPAVESVNKEQEAVVDGPGESGNGNNSYGTNTWWSSAVVNASTWNPYLMEKLGEAYAHQSIKNGLSGAYAPAMNTHRTPFGGRNFEYFSEDGFIGGKMGAAEVTGLQSSGVSVYIKHMAMNDNDTNRDGNITWFSEQAAREIYLKDYEICVKELFVVDEANETGTFVDGENVLGIMGSLNRDGISMFHQGLYQTILRGEWGFNGLVITDGVGPYPWVMTPGAGLFGGVEGQLGGSAVTAYYDQEGDATSTNYGKYLLRNCTKHMLYQNARSATSAASTDNSAWKTWMVAGDVAFGVAIVAVVATCIAIPVVRSRKDARAKVTISGE</sequence>
<keyword evidence="9" id="KW-1185">Reference proteome</keyword>
<dbReference type="PRINTS" id="PR00133">
    <property type="entry name" value="GLHYDRLASE3"/>
</dbReference>
<evidence type="ECO:0000313" key="9">
    <source>
        <dbReference type="Proteomes" id="UP000216352"/>
    </source>
</evidence>
<dbReference type="InterPro" id="IPR036962">
    <property type="entry name" value="Glyco_hydro_3_N_sf"/>
</dbReference>
<dbReference type="InterPro" id="IPR013783">
    <property type="entry name" value="Ig-like_fold"/>
</dbReference>
<reference evidence="8 9" key="1">
    <citation type="journal article" date="2017" name="BMC Genomics">
        <title>Comparative genomic and phylogenomic analyses of the Bifidobacteriaceae family.</title>
        <authorList>
            <person name="Lugli G.A."/>
            <person name="Milani C."/>
            <person name="Turroni F."/>
            <person name="Duranti S."/>
            <person name="Mancabelli L."/>
            <person name="Mangifesta M."/>
            <person name="Ferrario C."/>
            <person name="Modesto M."/>
            <person name="Mattarelli P."/>
            <person name="Jiri K."/>
            <person name="van Sinderen D."/>
            <person name="Ventura M."/>
        </authorList>
    </citation>
    <scope>NUCLEOTIDE SEQUENCE [LARGE SCALE GENOMIC DNA]</scope>
    <source>
        <strain evidence="8 9">DSM 28807</strain>
    </source>
</reference>
<keyword evidence="6" id="KW-0472">Membrane</keyword>
<feature type="domain" description="Fibronectin type III-like" evidence="7">
    <location>
        <begin position="463"/>
        <end position="545"/>
    </location>
</feature>
<keyword evidence="6" id="KW-1133">Transmembrane helix</keyword>
<dbReference type="InterPro" id="IPR026891">
    <property type="entry name" value="Fn3-like"/>
</dbReference>
<dbReference type="Gene3D" id="3.20.20.300">
    <property type="entry name" value="Glycoside hydrolase, family 3, N-terminal domain"/>
    <property type="match status" value="1"/>
</dbReference>
<feature type="transmembrane region" description="Helical" evidence="6">
    <location>
        <begin position="12"/>
        <end position="30"/>
    </location>
</feature>
<dbReference type="Proteomes" id="UP000216352">
    <property type="component" value="Unassembled WGS sequence"/>
</dbReference>
<keyword evidence="3" id="KW-0119">Carbohydrate metabolism</keyword>
<dbReference type="InterPro" id="IPR019800">
    <property type="entry name" value="Glyco_hydro_3_AS"/>
</dbReference>
<dbReference type="PANTHER" id="PTHR42715">
    <property type="entry name" value="BETA-GLUCOSIDASE"/>
    <property type="match status" value="1"/>
</dbReference>
<dbReference type="PROSITE" id="PS00775">
    <property type="entry name" value="GLYCOSYL_HYDROL_F3"/>
    <property type="match status" value="1"/>
</dbReference>
<dbReference type="InterPro" id="IPR036881">
    <property type="entry name" value="Glyco_hydro_3_C_sf"/>
</dbReference>
<dbReference type="Gene3D" id="2.60.40.10">
    <property type="entry name" value="Immunoglobulins"/>
    <property type="match status" value="1"/>
</dbReference>
<feature type="region of interest" description="Disordered" evidence="5">
    <location>
        <begin position="163"/>
        <end position="187"/>
    </location>
</feature>
<keyword evidence="2 4" id="KW-0378">Hydrolase</keyword>
<keyword evidence="4" id="KW-0326">Glycosidase</keyword>
<protein>
    <submittedName>
        <fullName evidence="8">Beta-glucosidase</fullName>
    </submittedName>
</protein>
<accession>A0A261FQQ2</accession>
<dbReference type="EMBL" id="MWWX01000009">
    <property type="protein sequence ID" value="OZG61487.1"/>
    <property type="molecule type" value="Genomic_DNA"/>
</dbReference>
<dbReference type="SUPFAM" id="SSF51445">
    <property type="entry name" value="(Trans)glycosidases"/>
    <property type="match status" value="1"/>
</dbReference>
<evidence type="ECO:0000256" key="6">
    <source>
        <dbReference type="SAM" id="Phobius"/>
    </source>
</evidence>
<dbReference type="SMART" id="SM01217">
    <property type="entry name" value="Fn3_like"/>
    <property type="match status" value="1"/>
</dbReference>
<evidence type="ECO:0000256" key="5">
    <source>
        <dbReference type="SAM" id="MobiDB-lite"/>
    </source>
</evidence>
<dbReference type="Pfam" id="PF01915">
    <property type="entry name" value="Glyco_hydro_3_C"/>
    <property type="match status" value="1"/>
</dbReference>
<evidence type="ECO:0000256" key="2">
    <source>
        <dbReference type="ARBA" id="ARBA00022801"/>
    </source>
</evidence>
<comment type="caution">
    <text evidence="8">The sequence shown here is derived from an EMBL/GenBank/DDBJ whole genome shotgun (WGS) entry which is preliminary data.</text>
</comment>
<evidence type="ECO:0000256" key="3">
    <source>
        <dbReference type="ARBA" id="ARBA00023277"/>
    </source>
</evidence>
<name>A0A261FQQ2_9BIFI</name>
<dbReference type="InterPro" id="IPR017853">
    <property type="entry name" value="GH"/>
</dbReference>
<dbReference type="RefSeq" id="WP_072724362.1">
    <property type="nucleotide sequence ID" value="NZ_BDIS01000007.1"/>
</dbReference>
<evidence type="ECO:0000256" key="4">
    <source>
        <dbReference type="RuleBase" id="RU361161"/>
    </source>
</evidence>
<dbReference type="AlphaFoldDB" id="A0A261FQQ2"/>
<dbReference type="PANTHER" id="PTHR42715:SF10">
    <property type="entry name" value="BETA-GLUCOSIDASE"/>
    <property type="match status" value="1"/>
</dbReference>
<organism evidence="8 9">
    <name type="scientific">Bifidobacterium lemurum</name>
    <dbReference type="NCBI Taxonomy" id="1603886"/>
    <lineage>
        <taxon>Bacteria</taxon>
        <taxon>Bacillati</taxon>
        <taxon>Actinomycetota</taxon>
        <taxon>Actinomycetes</taxon>
        <taxon>Bifidobacteriales</taxon>
        <taxon>Bifidobacteriaceae</taxon>
        <taxon>Bifidobacterium</taxon>
    </lineage>
</organism>
<dbReference type="OrthoDB" id="9805821at2"/>
<dbReference type="STRING" id="1603886.GCA_001895165_00587"/>
<evidence type="ECO:0000256" key="1">
    <source>
        <dbReference type="ARBA" id="ARBA00005336"/>
    </source>
</evidence>
<dbReference type="Gene3D" id="3.40.50.1700">
    <property type="entry name" value="Glycoside hydrolase family 3 C-terminal domain"/>
    <property type="match status" value="1"/>
</dbReference>
<dbReference type="InterPro" id="IPR050288">
    <property type="entry name" value="Cellulose_deg_GH3"/>
</dbReference>
<feature type="compositionally biased region" description="Low complexity" evidence="5">
    <location>
        <begin position="165"/>
        <end position="183"/>
    </location>
</feature>
<dbReference type="GO" id="GO:0005975">
    <property type="term" value="P:carbohydrate metabolic process"/>
    <property type="evidence" value="ECO:0007669"/>
    <property type="project" value="InterPro"/>
</dbReference>
<keyword evidence="6" id="KW-0812">Transmembrane</keyword>
<gene>
    <name evidence="8" type="ORF">BLEM_1435</name>
</gene>
<evidence type="ECO:0000259" key="7">
    <source>
        <dbReference type="SMART" id="SM01217"/>
    </source>
</evidence>